<evidence type="ECO:0000256" key="5">
    <source>
        <dbReference type="ARBA" id="ARBA00023136"/>
    </source>
</evidence>
<keyword evidence="4" id="KW-1133">Transmembrane helix</keyword>
<evidence type="ECO:0000256" key="1">
    <source>
        <dbReference type="ARBA" id="ARBA00004479"/>
    </source>
</evidence>
<reference evidence="10" key="1">
    <citation type="submission" date="2025-08" db="UniProtKB">
        <authorList>
            <consortium name="Ensembl"/>
        </authorList>
    </citation>
    <scope>IDENTIFICATION</scope>
</reference>
<dbReference type="SUPFAM" id="SSF48726">
    <property type="entry name" value="Immunoglobulin"/>
    <property type="match status" value="1"/>
</dbReference>
<dbReference type="InterPro" id="IPR007110">
    <property type="entry name" value="Ig-like_dom"/>
</dbReference>
<keyword evidence="7" id="KW-0325">Glycoprotein</keyword>
<keyword evidence="6" id="KW-1015">Disulfide bond</keyword>
<keyword evidence="8" id="KW-0393">Immunoglobulin domain</keyword>
<evidence type="ECO:0000259" key="9">
    <source>
        <dbReference type="PROSITE" id="PS50835"/>
    </source>
</evidence>
<evidence type="ECO:0000256" key="2">
    <source>
        <dbReference type="ARBA" id="ARBA00022692"/>
    </source>
</evidence>
<dbReference type="InterPro" id="IPR000920">
    <property type="entry name" value="Myelin_P0-rel"/>
</dbReference>
<name>A0A668U046_OREAU</name>
<evidence type="ECO:0000313" key="10">
    <source>
        <dbReference type="Ensembl" id="ENSOABP00000031761.1"/>
    </source>
</evidence>
<dbReference type="InterPro" id="IPR003599">
    <property type="entry name" value="Ig_sub"/>
</dbReference>
<comment type="subcellular location">
    <subcellularLocation>
        <location evidence="1">Membrane</location>
        <topology evidence="1">Single-pass type I membrane protein</topology>
    </subcellularLocation>
</comment>
<organism evidence="10 11">
    <name type="scientific">Oreochromis aureus</name>
    <name type="common">Israeli tilapia</name>
    <name type="synonym">Chromis aureus</name>
    <dbReference type="NCBI Taxonomy" id="47969"/>
    <lineage>
        <taxon>Eukaryota</taxon>
        <taxon>Metazoa</taxon>
        <taxon>Chordata</taxon>
        <taxon>Craniata</taxon>
        <taxon>Vertebrata</taxon>
        <taxon>Euteleostomi</taxon>
        <taxon>Actinopterygii</taxon>
        <taxon>Neopterygii</taxon>
        <taxon>Teleostei</taxon>
        <taxon>Neoteleostei</taxon>
        <taxon>Acanthomorphata</taxon>
        <taxon>Ovalentaria</taxon>
        <taxon>Cichlomorphae</taxon>
        <taxon>Cichliformes</taxon>
        <taxon>Cichlidae</taxon>
        <taxon>African cichlids</taxon>
        <taxon>Pseudocrenilabrinae</taxon>
        <taxon>Oreochromini</taxon>
        <taxon>Oreochromis</taxon>
    </lineage>
</organism>
<dbReference type="InterPro" id="IPR013783">
    <property type="entry name" value="Ig-like_fold"/>
</dbReference>
<sequence>GMKHISDRSCALVNSYFYGMRIYTSEEVEAVNGTDVRLRCTFESSSPIKPDDVVITWTFRPLKGEEPVSHLAPCGAFKARISWAGDIMGSDASIIIREVKFTYNGTYICQVKNPPDVHGPDGEIKLRVVETGQ</sequence>
<keyword evidence="2" id="KW-0812">Transmembrane</keyword>
<dbReference type="GO" id="GO:0098609">
    <property type="term" value="P:cell-cell adhesion"/>
    <property type="evidence" value="ECO:0007669"/>
    <property type="project" value="TreeGrafter"/>
</dbReference>
<proteinExistence type="predicted"/>
<feature type="domain" description="Ig-like" evidence="9">
    <location>
        <begin position="20"/>
        <end position="127"/>
    </location>
</feature>
<evidence type="ECO:0000256" key="3">
    <source>
        <dbReference type="ARBA" id="ARBA00022729"/>
    </source>
</evidence>
<dbReference type="Ensembl" id="ENSOABT00000032642.2">
    <property type="protein sequence ID" value="ENSOABP00000031761.1"/>
    <property type="gene ID" value="ENSOABG00000014681.2"/>
</dbReference>
<dbReference type="AlphaFoldDB" id="A0A668U046"/>
<accession>A0A668U046</accession>
<reference evidence="10" key="2">
    <citation type="submission" date="2025-09" db="UniProtKB">
        <authorList>
            <consortium name="Ensembl"/>
        </authorList>
    </citation>
    <scope>IDENTIFICATION</scope>
</reference>
<protein>
    <recommendedName>
        <fullName evidence="9">Ig-like domain-containing protein</fullName>
    </recommendedName>
</protein>
<dbReference type="SMART" id="SM00406">
    <property type="entry name" value="IGv"/>
    <property type="match status" value="1"/>
</dbReference>
<keyword evidence="11" id="KW-1185">Reference proteome</keyword>
<dbReference type="InterPro" id="IPR013106">
    <property type="entry name" value="Ig_V-set"/>
</dbReference>
<evidence type="ECO:0000256" key="8">
    <source>
        <dbReference type="ARBA" id="ARBA00023319"/>
    </source>
</evidence>
<evidence type="ECO:0000256" key="6">
    <source>
        <dbReference type="ARBA" id="ARBA00023157"/>
    </source>
</evidence>
<dbReference type="SMART" id="SM00409">
    <property type="entry name" value="IG"/>
    <property type="match status" value="1"/>
</dbReference>
<dbReference type="InterPro" id="IPR036179">
    <property type="entry name" value="Ig-like_dom_sf"/>
</dbReference>
<keyword evidence="3" id="KW-0732">Signal</keyword>
<dbReference type="Proteomes" id="UP000472276">
    <property type="component" value="Unassembled WGS sequence"/>
</dbReference>
<dbReference type="OMA" id="KDPTLCH"/>
<evidence type="ECO:0000313" key="11">
    <source>
        <dbReference type="Proteomes" id="UP000472276"/>
    </source>
</evidence>
<dbReference type="GO" id="GO:0005886">
    <property type="term" value="C:plasma membrane"/>
    <property type="evidence" value="ECO:0007669"/>
    <property type="project" value="TreeGrafter"/>
</dbReference>
<dbReference type="Gene3D" id="2.60.40.10">
    <property type="entry name" value="Immunoglobulins"/>
    <property type="match status" value="1"/>
</dbReference>
<dbReference type="Pfam" id="PF07686">
    <property type="entry name" value="V-set"/>
    <property type="match status" value="1"/>
</dbReference>
<keyword evidence="5" id="KW-0472">Membrane</keyword>
<dbReference type="PROSITE" id="PS50835">
    <property type="entry name" value="IG_LIKE"/>
    <property type="match status" value="1"/>
</dbReference>
<evidence type="ECO:0000256" key="7">
    <source>
        <dbReference type="ARBA" id="ARBA00023180"/>
    </source>
</evidence>
<dbReference type="PANTHER" id="PTHR13869:SF21">
    <property type="entry name" value="MYELIN PROTEIN ZERO-LIKE PROTEIN 2"/>
    <property type="match status" value="1"/>
</dbReference>
<dbReference type="PANTHER" id="PTHR13869">
    <property type="entry name" value="MYELIN P0 RELATED"/>
    <property type="match status" value="1"/>
</dbReference>
<evidence type="ECO:0000256" key="4">
    <source>
        <dbReference type="ARBA" id="ARBA00022989"/>
    </source>
</evidence>